<dbReference type="PIRSF" id="PIRSF006603">
    <property type="entry name" value="DinF"/>
    <property type="match status" value="1"/>
</dbReference>
<feature type="transmembrane region" description="Helical" evidence="10">
    <location>
        <begin position="45"/>
        <end position="70"/>
    </location>
</feature>
<keyword evidence="5 10" id="KW-0812">Transmembrane</keyword>
<dbReference type="CDD" id="cd13139">
    <property type="entry name" value="MATE_like_14"/>
    <property type="match status" value="1"/>
</dbReference>
<dbReference type="InterPro" id="IPR002528">
    <property type="entry name" value="MATE_fam"/>
</dbReference>
<sequence length="479" mass="52062">MLHKIASTLSLMNLKDLNIKELWIDVKEAIGGTERDFTETSLGKAIFILAVPMVLEMIMESVFAVVDIFFVSKLGADAVATVGITESVMTVVYAIGVGLAMATTALVSRRIGEKKKKEAGVVAFQAILAGTFVSLLLAVPGVIFAKEFLLLMGGTEGMAEEGYLFPAIMFGGNVVIMLLFIINSVFRSSGDAAISMRVMWFANIINIILDPLLIFGYGPFPELGLQGAAIATTIGRGLAVLYQFYLLFSGKYRIRLYLESLKLKLQVMWNLLRVSGGGIMQNLIATSSWILLVRIIAVSGPDAIAGYTIAIRIVVFLILPAWGLSNAASTLVGQNLGAKHPERAEKSVWITGYVNMVFMGLMGTLLVIFPEFWIRLFIADLTVIENGVLALRIISCGFLFYALGMVLMQGFNGSGDTVTPTKINFLAFWIIEIPLAYVLAIVLNMGLTGASIAIVCAESILTLTALVLFRRGKWKLRQV</sequence>
<evidence type="ECO:0000313" key="11">
    <source>
        <dbReference type="EMBL" id="MCY1722158.1"/>
    </source>
</evidence>
<evidence type="ECO:0000256" key="3">
    <source>
        <dbReference type="ARBA" id="ARBA00022449"/>
    </source>
</evidence>
<dbReference type="AlphaFoldDB" id="A0A9X3J765"/>
<dbReference type="NCBIfam" id="TIGR00797">
    <property type="entry name" value="matE"/>
    <property type="match status" value="1"/>
</dbReference>
<feature type="transmembrane region" description="Helical" evidence="10">
    <location>
        <begin position="223"/>
        <end position="248"/>
    </location>
</feature>
<dbReference type="Proteomes" id="UP001145087">
    <property type="component" value="Unassembled WGS sequence"/>
</dbReference>
<keyword evidence="2" id="KW-0813">Transport</keyword>
<evidence type="ECO:0000256" key="7">
    <source>
        <dbReference type="ARBA" id="ARBA00023065"/>
    </source>
</evidence>
<accession>A0A9X3J765</accession>
<evidence type="ECO:0000256" key="9">
    <source>
        <dbReference type="ARBA" id="ARBA00031636"/>
    </source>
</evidence>
<protein>
    <recommendedName>
        <fullName evidence="9">Multidrug-efflux transporter</fullName>
    </recommendedName>
</protein>
<gene>
    <name evidence="11" type="ORF">OU798_17525</name>
</gene>
<dbReference type="InterPro" id="IPR048279">
    <property type="entry name" value="MdtK-like"/>
</dbReference>
<evidence type="ECO:0000256" key="4">
    <source>
        <dbReference type="ARBA" id="ARBA00022475"/>
    </source>
</evidence>
<dbReference type="Pfam" id="PF01554">
    <property type="entry name" value="MatE"/>
    <property type="match status" value="2"/>
</dbReference>
<proteinExistence type="predicted"/>
<dbReference type="GO" id="GO:0015297">
    <property type="term" value="F:antiporter activity"/>
    <property type="evidence" value="ECO:0007669"/>
    <property type="project" value="UniProtKB-KW"/>
</dbReference>
<feature type="transmembrane region" description="Helical" evidence="10">
    <location>
        <begin position="90"/>
        <end position="107"/>
    </location>
</feature>
<evidence type="ECO:0000256" key="10">
    <source>
        <dbReference type="SAM" id="Phobius"/>
    </source>
</evidence>
<dbReference type="GO" id="GO:0005886">
    <property type="term" value="C:plasma membrane"/>
    <property type="evidence" value="ECO:0007669"/>
    <property type="project" value="UniProtKB-SubCell"/>
</dbReference>
<feature type="transmembrane region" description="Helical" evidence="10">
    <location>
        <begin position="423"/>
        <end position="443"/>
    </location>
</feature>
<organism evidence="11 12">
    <name type="scientific">Draconibacterium aestuarii</name>
    <dbReference type="NCBI Taxonomy" id="2998507"/>
    <lineage>
        <taxon>Bacteria</taxon>
        <taxon>Pseudomonadati</taxon>
        <taxon>Bacteroidota</taxon>
        <taxon>Bacteroidia</taxon>
        <taxon>Marinilabiliales</taxon>
        <taxon>Prolixibacteraceae</taxon>
        <taxon>Draconibacterium</taxon>
    </lineage>
</organism>
<comment type="subcellular location">
    <subcellularLocation>
        <location evidence="1">Cell membrane</location>
        <topology evidence="1">Multi-pass membrane protein</topology>
    </subcellularLocation>
</comment>
<dbReference type="PANTHER" id="PTHR43298">
    <property type="entry name" value="MULTIDRUG RESISTANCE PROTEIN NORM-RELATED"/>
    <property type="match status" value="1"/>
</dbReference>
<keyword evidence="7" id="KW-0406">Ion transport</keyword>
<name>A0A9X3J765_9BACT</name>
<keyword evidence="4" id="KW-1003">Cell membrane</keyword>
<feature type="transmembrane region" description="Helical" evidence="10">
    <location>
        <begin position="449"/>
        <end position="469"/>
    </location>
</feature>
<evidence type="ECO:0000313" key="12">
    <source>
        <dbReference type="Proteomes" id="UP001145087"/>
    </source>
</evidence>
<feature type="transmembrane region" description="Helical" evidence="10">
    <location>
        <begin position="198"/>
        <end position="217"/>
    </location>
</feature>
<dbReference type="GO" id="GO:0006811">
    <property type="term" value="P:monoatomic ion transport"/>
    <property type="evidence" value="ECO:0007669"/>
    <property type="project" value="UniProtKB-KW"/>
</dbReference>
<comment type="caution">
    <text evidence="11">The sequence shown here is derived from an EMBL/GenBank/DDBJ whole genome shotgun (WGS) entry which is preliminary data.</text>
</comment>
<evidence type="ECO:0000256" key="6">
    <source>
        <dbReference type="ARBA" id="ARBA00022989"/>
    </source>
</evidence>
<feature type="transmembrane region" description="Helical" evidence="10">
    <location>
        <begin position="269"/>
        <end position="292"/>
    </location>
</feature>
<keyword evidence="8 10" id="KW-0472">Membrane</keyword>
<dbReference type="InterPro" id="IPR050222">
    <property type="entry name" value="MATE_MdtK"/>
</dbReference>
<feature type="transmembrane region" description="Helical" evidence="10">
    <location>
        <begin position="119"/>
        <end position="143"/>
    </location>
</feature>
<feature type="transmembrane region" description="Helical" evidence="10">
    <location>
        <begin position="389"/>
        <end position="411"/>
    </location>
</feature>
<feature type="transmembrane region" description="Helical" evidence="10">
    <location>
        <begin position="163"/>
        <end position="186"/>
    </location>
</feature>
<keyword evidence="3" id="KW-0050">Antiport</keyword>
<feature type="transmembrane region" description="Helical" evidence="10">
    <location>
        <begin position="348"/>
        <end position="369"/>
    </location>
</feature>
<dbReference type="PANTHER" id="PTHR43298:SF2">
    <property type="entry name" value="FMN_FAD EXPORTER YEEO-RELATED"/>
    <property type="match status" value="1"/>
</dbReference>
<dbReference type="RefSeq" id="WP_343334484.1">
    <property type="nucleotide sequence ID" value="NZ_JAPOHD010000031.1"/>
</dbReference>
<evidence type="ECO:0000256" key="5">
    <source>
        <dbReference type="ARBA" id="ARBA00022692"/>
    </source>
</evidence>
<feature type="transmembrane region" description="Helical" evidence="10">
    <location>
        <begin position="304"/>
        <end position="327"/>
    </location>
</feature>
<evidence type="ECO:0000256" key="8">
    <source>
        <dbReference type="ARBA" id="ARBA00023136"/>
    </source>
</evidence>
<reference evidence="11" key="1">
    <citation type="submission" date="2022-11" db="EMBL/GenBank/DDBJ databases">
        <title>Marilongibacter aestuarii gen. nov., sp. nov., isolated from tidal flat sediment.</title>
        <authorList>
            <person name="Jiayan W."/>
        </authorList>
    </citation>
    <scope>NUCLEOTIDE SEQUENCE</scope>
    <source>
        <strain evidence="11">Z1-6</strain>
    </source>
</reference>
<evidence type="ECO:0000256" key="2">
    <source>
        <dbReference type="ARBA" id="ARBA00022448"/>
    </source>
</evidence>
<keyword evidence="6 10" id="KW-1133">Transmembrane helix</keyword>
<evidence type="ECO:0000256" key="1">
    <source>
        <dbReference type="ARBA" id="ARBA00004651"/>
    </source>
</evidence>
<dbReference type="EMBL" id="JAPOHD010000031">
    <property type="protein sequence ID" value="MCY1722158.1"/>
    <property type="molecule type" value="Genomic_DNA"/>
</dbReference>
<dbReference type="GO" id="GO:0042910">
    <property type="term" value="F:xenobiotic transmembrane transporter activity"/>
    <property type="evidence" value="ECO:0007669"/>
    <property type="project" value="InterPro"/>
</dbReference>
<keyword evidence="12" id="KW-1185">Reference proteome</keyword>